<evidence type="ECO:0000256" key="2">
    <source>
        <dbReference type="ARBA" id="ARBA00008537"/>
    </source>
</evidence>
<dbReference type="NCBIfam" id="TIGR00711">
    <property type="entry name" value="efflux_EmrB"/>
    <property type="match status" value="1"/>
</dbReference>
<comment type="caution">
    <text evidence="10">The sequence shown here is derived from an EMBL/GenBank/DDBJ whole genome shotgun (WGS) entry which is preliminary data.</text>
</comment>
<dbReference type="SUPFAM" id="SSF103473">
    <property type="entry name" value="MFS general substrate transporter"/>
    <property type="match status" value="1"/>
</dbReference>
<evidence type="ECO:0000256" key="3">
    <source>
        <dbReference type="ARBA" id="ARBA00022448"/>
    </source>
</evidence>
<feature type="transmembrane region" description="Helical" evidence="8">
    <location>
        <begin position="195"/>
        <end position="215"/>
    </location>
</feature>
<organism evidence="10 11">
    <name type="scientific">Candidatus Ignatzschineria merdigallinarum</name>
    <dbReference type="NCBI Taxonomy" id="2838621"/>
    <lineage>
        <taxon>Bacteria</taxon>
        <taxon>Pseudomonadati</taxon>
        <taxon>Pseudomonadota</taxon>
        <taxon>Gammaproteobacteria</taxon>
        <taxon>Cardiobacteriales</taxon>
        <taxon>Ignatzschineriaceae</taxon>
        <taxon>Ignatzschineria</taxon>
    </lineage>
</organism>
<gene>
    <name evidence="10" type="ORF">H9889_01810</name>
</gene>
<dbReference type="PRINTS" id="PR01036">
    <property type="entry name" value="TCRTETB"/>
</dbReference>
<dbReference type="InterPro" id="IPR036259">
    <property type="entry name" value="MFS_trans_sf"/>
</dbReference>
<dbReference type="GO" id="GO:0022857">
    <property type="term" value="F:transmembrane transporter activity"/>
    <property type="evidence" value="ECO:0007669"/>
    <property type="project" value="InterPro"/>
</dbReference>
<dbReference type="Gene3D" id="1.20.1250.20">
    <property type="entry name" value="MFS general substrate transporter like domains"/>
    <property type="match status" value="1"/>
</dbReference>
<feature type="domain" description="Major facilitator superfamily (MFS) profile" evidence="9">
    <location>
        <begin position="8"/>
        <end position="485"/>
    </location>
</feature>
<dbReference type="PROSITE" id="PS50850">
    <property type="entry name" value="MFS"/>
    <property type="match status" value="1"/>
</dbReference>
<keyword evidence="5 8" id="KW-0812">Transmembrane</keyword>
<proteinExistence type="inferred from homology"/>
<dbReference type="InterPro" id="IPR020846">
    <property type="entry name" value="MFS_dom"/>
</dbReference>
<evidence type="ECO:0000256" key="8">
    <source>
        <dbReference type="SAM" id="Phobius"/>
    </source>
</evidence>
<feature type="transmembrane region" description="Helical" evidence="8">
    <location>
        <begin position="44"/>
        <end position="66"/>
    </location>
</feature>
<evidence type="ECO:0000256" key="5">
    <source>
        <dbReference type="ARBA" id="ARBA00022692"/>
    </source>
</evidence>
<feature type="transmembrane region" description="Helical" evidence="8">
    <location>
        <begin position="73"/>
        <end position="93"/>
    </location>
</feature>
<dbReference type="PROSITE" id="PS00216">
    <property type="entry name" value="SUGAR_TRANSPORT_1"/>
    <property type="match status" value="1"/>
</dbReference>
<keyword evidence="3" id="KW-0813">Transport</keyword>
<reference evidence="10" key="1">
    <citation type="journal article" date="2021" name="PeerJ">
        <title>Extensive microbial diversity within the chicken gut microbiome revealed by metagenomics and culture.</title>
        <authorList>
            <person name="Gilroy R."/>
            <person name="Ravi A."/>
            <person name="Getino M."/>
            <person name="Pursley I."/>
            <person name="Horton D.L."/>
            <person name="Alikhan N.F."/>
            <person name="Baker D."/>
            <person name="Gharbi K."/>
            <person name="Hall N."/>
            <person name="Watson M."/>
            <person name="Adriaenssens E.M."/>
            <person name="Foster-Nyarko E."/>
            <person name="Jarju S."/>
            <person name="Secka A."/>
            <person name="Antonio M."/>
            <person name="Oren A."/>
            <person name="Chaudhuri R.R."/>
            <person name="La Ragione R."/>
            <person name="Hildebrand F."/>
            <person name="Pallen M.J."/>
        </authorList>
    </citation>
    <scope>NUCLEOTIDE SEQUENCE</scope>
    <source>
        <strain evidence="10">CHK160-9182</strain>
    </source>
</reference>
<dbReference type="EMBL" id="DXHP01000041">
    <property type="protein sequence ID" value="HIW06048.1"/>
    <property type="molecule type" value="Genomic_DNA"/>
</dbReference>
<dbReference type="CDD" id="cd17321">
    <property type="entry name" value="MFS_MMR_MDR_like"/>
    <property type="match status" value="1"/>
</dbReference>
<keyword evidence="6 8" id="KW-1133">Transmembrane helix</keyword>
<comment type="similarity">
    <text evidence="2">Belongs to the major facilitator superfamily. EmrB family.</text>
</comment>
<evidence type="ECO:0000256" key="4">
    <source>
        <dbReference type="ARBA" id="ARBA00022475"/>
    </source>
</evidence>
<evidence type="ECO:0000259" key="9">
    <source>
        <dbReference type="PROSITE" id="PS50850"/>
    </source>
</evidence>
<dbReference type="InterPro" id="IPR004638">
    <property type="entry name" value="EmrB-like"/>
</dbReference>
<dbReference type="InterPro" id="IPR011701">
    <property type="entry name" value="MFS"/>
</dbReference>
<evidence type="ECO:0000313" key="11">
    <source>
        <dbReference type="Proteomes" id="UP000823934"/>
    </source>
</evidence>
<feature type="transmembrane region" description="Helical" evidence="8">
    <location>
        <begin position="221"/>
        <end position="242"/>
    </location>
</feature>
<dbReference type="Gene3D" id="1.20.1720.10">
    <property type="entry name" value="Multidrug resistance protein D"/>
    <property type="match status" value="1"/>
</dbReference>
<evidence type="ECO:0000256" key="7">
    <source>
        <dbReference type="ARBA" id="ARBA00023136"/>
    </source>
</evidence>
<dbReference type="Proteomes" id="UP000823934">
    <property type="component" value="Unassembled WGS sequence"/>
</dbReference>
<comment type="subcellular location">
    <subcellularLocation>
        <location evidence="1">Cell membrane</location>
        <topology evidence="1">Multi-pass membrane protein</topology>
    </subcellularLocation>
</comment>
<dbReference type="InterPro" id="IPR005829">
    <property type="entry name" value="Sugar_transporter_CS"/>
</dbReference>
<evidence type="ECO:0000313" key="10">
    <source>
        <dbReference type="EMBL" id="HIW06048.1"/>
    </source>
</evidence>
<feature type="transmembrane region" description="Helical" evidence="8">
    <location>
        <begin position="99"/>
        <end position="124"/>
    </location>
</feature>
<feature type="transmembrane region" description="Helical" evidence="8">
    <location>
        <begin position="263"/>
        <end position="287"/>
    </location>
</feature>
<reference evidence="10" key="2">
    <citation type="submission" date="2021-04" db="EMBL/GenBank/DDBJ databases">
        <authorList>
            <person name="Gilroy R."/>
        </authorList>
    </citation>
    <scope>NUCLEOTIDE SEQUENCE</scope>
    <source>
        <strain evidence="10">CHK160-9182</strain>
    </source>
</reference>
<dbReference type="Pfam" id="PF07690">
    <property type="entry name" value="MFS_1"/>
    <property type="match status" value="1"/>
</dbReference>
<dbReference type="PANTHER" id="PTHR42718:SF9">
    <property type="entry name" value="MAJOR FACILITATOR SUPERFAMILY MULTIDRUG TRANSPORTER MFSC"/>
    <property type="match status" value="1"/>
</dbReference>
<feature type="transmembrane region" description="Helical" evidence="8">
    <location>
        <begin position="299"/>
        <end position="319"/>
    </location>
</feature>
<dbReference type="AlphaFoldDB" id="A0A9D1TTB4"/>
<protein>
    <submittedName>
        <fullName evidence="10">MFS transporter</fullName>
    </submittedName>
</protein>
<feature type="transmembrane region" description="Helical" evidence="8">
    <location>
        <begin position="165"/>
        <end position="183"/>
    </location>
</feature>
<feature type="transmembrane region" description="Helical" evidence="8">
    <location>
        <begin position="399"/>
        <end position="420"/>
    </location>
</feature>
<feature type="transmembrane region" description="Helical" evidence="8">
    <location>
        <begin position="328"/>
        <end position="346"/>
    </location>
</feature>
<keyword evidence="4" id="KW-1003">Cell membrane</keyword>
<feature type="transmembrane region" description="Helical" evidence="8">
    <location>
        <begin position="352"/>
        <end position="378"/>
    </location>
</feature>
<dbReference type="GO" id="GO:0005886">
    <property type="term" value="C:plasma membrane"/>
    <property type="evidence" value="ECO:0007669"/>
    <property type="project" value="UniProtKB-SubCell"/>
</dbReference>
<evidence type="ECO:0000256" key="1">
    <source>
        <dbReference type="ARBA" id="ARBA00004651"/>
    </source>
</evidence>
<sequence>MTKKAWMSMIAISLGSFMVTLDISIVNVALPVIQQDLQASMADLQWIIDAYALTLSALILSAGILSDRYGRRLLWIFGIILFTIGSLICAISENTTLLIIGRAIQGMGGAAVIPCAMSIILMTFSDLRVRNRMVGIWSATTAIALILGPIAGGLLVSIWGWTSIFSINIPIGFLVVGLGLYGIKREDDLNRKRPLDPIGQLFAILILAGLTYGLINLSETAWSLQSFLLFTGIFGLFVIFLWQQSHHAMPLIPIALFKDWQFSRYNLVSFVVGFTTYSNIFFLSIFFQNAQGYSAIETGLRMTPEFLAMGICCMTYGIYSRCFSAKTLLLIALILLAIASLLLAFVERETAYVLIALYLTIFGIGMGISIPAISLLLLQDAPKSHLGIISGLMNAFRQTGMTISIALLGAIMTKGAILSLSEILDDHDIEDPLLLENIITQNAWDSFVSPIWIQEAWTTGFQYAMIGSALAVTLVLFCFIPFKNRA</sequence>
<feature type="transmembrane region" description="Helical" evidence="8">
    <location>
        <begin position="461"/>
        <end position="482"/>
    </location>
</feature>
<name>A0A9D1TTB4_9GAMM</name>
<feature type="transmembrane region" description="Helical" evidence="8">
    <location>
        <begin position="136"/>
        <end position="159"/>
    </location>
</feature>
<accession>A0A9D1TTB4</accession>
<dbReference type="PANTHER" id="PTHR42718">
    <property type="entry name" value="MAJOR FACILITATOR SUPERFAMILY MULTIDRUG TRANSPORTER MFSC"/>
    <property type="match status" value="1"/>
</dbReference>
<keyword evidence="7 8" id="KW-0472">Membrane</keyword>
<evidence type="ECO:0000256" key="6">
    <source>
        <dbReference type="ARBA" id="ARBA00022989"/>
    </source>
</evidence>